<evidence type="ECO:0000313" key="8">
    <source>
        <dbReference type="EMBL" id="GAP83377.2"/>
    </source>
</evidence>
<feature type="coiled-coil region" evidence="5">
    <location>
        <begin position="169"/>
        <end position="229"/>
    </location>
</feature>
<accession>A0A1S7UJG1</accession>
<dbReference type="GO" id="GO:0008017">
    <property type="term" value="F:microtubule binding"/>
    <property type="evidence" value="ECO:0007669"/>
    <property type="project" value="InterPro"/>
</dbReference>
<reference evidence="8" key="1">
    <citation type="submission" date="2016-03" db="EMBL/GenBank/DDBJ databases">
        <title>Draft genome sequence of Rosellinia necatrix.</title>
        <authorList>
            <person name="Kanematsu S."/>
        </authorList>
    </citation>
    <scope>NUCLEOTIDE SEQUENCE [LARGE SCALE GENOMIC DNA]</scope>
    <source>
        <strain evidence="8">W97</strain>
    </source>
</reference>
<keyword evidence="9" id="KW-1185">Reference proteome</keyword>
<dbReference type="SUPFAM" id="SSF52540">
    <property type="entry name" value="P-loop containing nucleoside triphosphate hydrolases"/>
    <property type="match status" value="1"/>
</dbReference>
<feature type="binding site" evidence="3">
    <location>
        <begin position="336"/>
        <end position="343"/>
    </location>
    <ligand>
        <name>ATP</name>
        <dbReference type="ChEBI" id="CHEBI:30616"/>
    </ligand>
</feature>
<feature type="compositionally biased region" description="Polar residues" evidence="6">
    <location>
        <begin position="613"/>
        <end position="624"/>
    </location>
</feature>
<dbReference type="InterPro" id="IPR001752">
    <property type="entry name" value="Kinesin_motor_dom"/>
</dbReference>
<dbReference type="InterPro" id="IPR027417">
    <property type="entry name" value="P-loop_NTPase"/>
</dbReference>
<dbReference type="GO" id="GO:0005874">
    <property type="term" value="C:microtubule"/>
    <property type="evidence" value="ECO:0007669"/>
    <property type="project" value="UniProtKB-KW"/>
</dbReference>
<protein>
    <recommendedName>
        <fullName evidence="4">Kinesin-like protein</fullName>
    </recommendedName>
</protein>
<dbReference type="InterPro" id="IPR019821">
    <property type="entry name" value="Kinesin_motor_CS"/>
</dbReference>
<dbReference type="Gene3D" id="3.40.850.10">
    <property type="entry name" value="Kinesin motor domain"/>
    <property type="match status" value="1"/>
</dbReference>
<name>A0A1S7UJG1_ROSNE</name>
<dbReference type="SMART" id="SM00129">
    <property type="entry name" value="KISc"/>
    <property type="match status" value="1"/>
</dbReference>
<dbReference type="GO" id="GO:0003777">
    <property type="term" value="F:microtubule motor activity"/>
    <property type="evidence" value="ECO:0007669"/>
    <property type="project" value="InterPro"/>
</dbReference>
<evidence type="ECO:0000259" key="7">
    <source>
        <dbReference type="PROSITE" id="PS50067"/>
    </source>
</evidence>
<keyword evidence="5" id="KW-0175">Coiled coil</keyword>
<dbReference type="PROSITE" id="PS00411">
    <property type="entry name" value="KINESIN_MOTOR_1"/>
    <property type="match status" value="1"/>
</dbReference>
<evidence type="ECO:0000256" key="5">
    <source>
        <dbReference type="SAM" id="Coils"/>
    </source>
</evidence>
<keyword evidence="1 3" id="KW-0547">Nucleotide-binding</keyword>
<dbReference type="PANTHER" id="PTHR47972">
    <property type="entry name" value="KINESIN-LIKE PROTEIN KLP-3"/>
    <property type="match status" value="1"/>
</dbReference>
<proteinExistence type="inferred from homology"/>
<dbReference type="GO" id="GO:0007018">
    <property type="term" value="P:microtubule-based movement"/>
    <property type="evidence" value="ECO:0007669"/>
    <property type="project" value="InterPro"/>
</dbReference>
<dbReference type="OMA" id="EYHASRL"/>
<dbReference type="OrthoDB" id="3176171at2759"/>
<evidence type="ECO:0000256" key="6">
    <source>
        <dbReference type="SAM" id="MobiDB-lite"/>
    </source>
</evidence>
<organism evidence="8">
    <name type="scientific">Rosellinia necatrix</name>
    <name type="common">White root-rot fungus</name>
    <dbReference type="NCBI Taxonomy" id="77044"/>
    <lineage>
        <taxon>Eukaryota</taxon>
        <taxon>Fungi</taxon>
        <taxon>Dikarya</taxon>
        <taxon>Ascomycota</taxon>
        <taxon>Pezizomycotina</taxon>
        <taxon>Sordariomycetes</taxon>
        <taxon>Xylariomycetidae</taxon>
        <taxon>Xylariales</taxon>
        <taxon>Xylariaceae</taxon>
        <taxon>Rosellinia</taxon>
    </lineage>
</organism>
<evidence type="ECO:0000313" key="9">
    <source>
        <dbReference type="Proteomes" id="UP000054516"/>
    </source>
</evidence>
<feature type="region of interest" description="Disordered" evidence="6">
    <location>
        <begin position="573"/>
        <end position="624"/>
    </location>
</feature>
<dbReference type="InterPro" id="IPR036961">
    <property type="entry name" value="Kinesin_motor_dom_sf"/>
</dbReference>
<feature type="domain" description="Kinesin motor" evidence="7">
    <location>
        <begin position="247"/>
        <end position="571"/>
    </location>
</feature>
<dbReference type="AlphaFoldDB" id="A0A1S7UJG1"/>
<dbReference type="PANTHER" id="PTHR47972:SF28">
    <property type="entry name" value="KINESIN-LIKE PROTEIN KLP-3"/>
    <property type="match status" value="1"/>
</dbReference>
<dbReference type="PRINTS" id="PR00380">
    <property type="entry name" value="KINESINHEAVY"/>
</dbReference>
<dbReference type="PROSITE" id="PS50067">
    <property type="entry name" value="KINESIN_MOTOR_2"/>
    <property type="match status" value="1"/>
</dbReference>
<dbReference type="Pfam" id="PF00225">
    <property type="entry name" value="Kinesin"/>
    <property type="match status" value="1"/>
</dbReference>
<dbReference type="Proteomes" id="UP000054516">
    <property type="component" value="Unassembled WGS sequence"/>
</dbReference>
<evidence type="ECO:0000256" key="4">
    <source>
        <dbReference type="RuleBase" id="RU000394"/>
    </source>
</evidence>
<keyword evidence="3 4" id="KW-0505">Motor protein</keyword>
<dbReference type="InterPro" id="IPR027640">
    <property type="entry name" value="Kinesin-like_fam"/>
</dbReference>
<dbReference type="GO" id="GO:0005524">
    <property type="term" value="F:ATP binding"/>
    <property type="evidence" value="ECO:0007669"/>
    <property type="project" value="UniProtKB-UniRule"/>
</dbReference>
<dbReference type="STRING" id="77044.A0A1S7UJG1"/>
<keyword evidence="2 3" id="KW-0067">ATP-binding</keyword>
<evidence type="ECO:0000256" key="2">
    <source>
        <dbReference type="ARBA" id="ARBA00022840"/>
    </source>
</evidence>
<feature type="compositionally biased region" description="Low complexity" evidence="6">
    <location>
        <begin position="589"/>
        <end position="612"/>
    </location>
</feature>
<gene>
    <name evidence="8" type="ORF">SAMD00023353_0202720</name>
</gene>
<evidence type="ECO:0000256" key="3">
    <source>
        <dbReference type="PROSITE-ProRule" id="PRU00283"/>
    </source>
</evidence>
<evidence type="ECO:0000256" key="1">
    <source>
        <dbReference type="ARBA" id="ARBA00022741"/>
    </source>
</evidence>
<keyword evidence="4" id="KW-0493">Microtubule</keyword>
<dbReference type="EMBL" id="DF977447">
    <property type="protein sequence ID" value="GAP83377.2"/>
    <property type="molecule type" value="Genomic_DNA"/>
</dbReference>
<sequence length="624" mass="69022">MSDRLSNCTEGGHTSLSDSLVSLKKGLVEQPNPDNPREALAEIVHDRFDDIGQHLDFLVGAAQESEFASGQVALRVDLLVSHITDGFRTMSQEMYGIVRSALADPEIARRRFEDRMEQSNANILSALTQLNTRGLAEKVALEKPAPPEKPAAPERRIVLENPVESISKSAEVQAKLKAQEEEIKRLRAALASTESRQGSEDAEFWKKSAEQLEESLKAQMARQEEITRSFTARYRDMVSELATAKGAIRIICRIKPEDAPTEDLVECTNPDQDQSYLPWTKLRVAYQNDSKKTEERDFQFQRVFGSGETNKAIFDEVKDVAQSAIFGKACTVMAYGATGTGKSYTFLSDDGLVQRYIGFLFEMADDERDQHEYEFHLSAVEIYLNKIYDLLQAPKSGQKTEVRLNYESWTKLDSQEEAVTILRQTIDRREAASTKQNATSSRSHFIISLRILKKPCGSSDETLTAGVINFIDLAGSEAAAKNFMMSGSGAQQSLIYEQGQDINKGLLDLGQGIRNLATKGKFFPGHNLTRALRSSLSPGSRLLLVATVSPHTTNQSNTLNTLRWSQDAIGVRNESPRGKAAVPAKTPNSSPSRTSRTSVSSSPSSRTGTVSSKRTTSPPQRVKK</sequence>
<comment type="similarity">
    <text evidence="3 4">Belongs to the TRAFAC class myosin-kinesin ATPase superfamily. Kinesin family.</text>
</comment>